<dbReference type="EMBL" id="JAEKNR010000175">
    <property type="protein sequence ID" value="MBJ7599809.1"/>
    <property type="molecule type" value="Genomic_DNA"/>
</dbReference>
<evidence type="ECO:0000313" key="2">
    <source>
        <dbReference type="EMBL" id="MBJ7599809.1"/>
    </source>
</evidence>
<accession>A0A934NAI6</accession>
<organism evidence="2 3">
    <name type="scientific">Candidatus Nephthysia bennettiae</name>
    <dbReference type="NCBI Taxonomy" id="3127016"/>
    <lineage>
        <taxon>Bacteria</taxon>
        <taxon>Bacillati</taxon>
        <taxon>Candidatus Dormiibacterota</taxon>
        <taxon>Candidatus Dormibacteria</taxon>
        <taxon>Candidatus Dormibacterales</taxon>
        <taxon>Candidatus Dormibacteraceae</taxon>
        <taxon>Candidatus Nephthysia</taxon>
    </lineage>
</organism>
<keyword evidence="3" id="KW-1185">Reference proteome</keyword>
<dbReference type="AlphaFoldDB" id="A0A934NAI6"/>
<gene>
    <name evidence="2" type="ORF">JF922_17245</name>
</gene>
<sequence>MLRQLIGRTPLEIGKTIAIAVMAVVSVIALLQVSLERTQGRGTDQGRTQALSTARSFSLALTTYDYAHLQVQEQNLASVAAPGVVARVRGAEPDLVQYQATSVGQAPDLWLQDYDGRTARVLIRTRATMQSTFAPAGTKASGLVTCQVSDQSGGWRVTDYQWLTPATETGPGYQGAQATRGS</sequence>
<feature type="transmembrane region" description="Helical" evidence="1">
    <location>
        <begin position="12"/>
        <end position="31"/>
    </location>
</feature>
<evidence type="ECO:0000313" key="3">
    <source>
        <dbReference type="Proteomes" id="UP000612893"/>
    </source>
</evidence>
<evidence type="ECO:0000256" key="1">
    <source>
        <dbReference type="SAM" id="Phobius"/>
    </source>
</evidence>
<reference evidence="2" key="1">
    <citation type="submission" date="2020-10" db="EMBL/GenBank/DDBJ databases">
        <title>Ca. Dormibacterota MAGs.</title>
        <authorList>
            <person name="Montgomery K."/>
        </authorList>
    </citation>
    <scope>NUCLEOTIDE SEQUENCE [LARGE SCALE GENOMIC DNA]</scope>
    <source>
        <strain evidence="2">SC8812_S17_10</strain>
    </source>
</reference>
<protein>
    <recommendedName>
        <fullName evidence="4">Type II secretion system protein</fullName>
    </recommendedName>
</protein>
<name>A0A934NAI6_9BACT</name>
<keyword evidence="1" id="KW-1133">Transmembrane helix</keyword>
<proteinExistence type="predicted"/>
<comment type="caution">
    <text evidence="2">The sequence shown here is derived from an EMBL/GenBank/DDBJ whole genome shotgun (WGS) entry which is preliminary data.</text>
</comment>
<dbReference type="RefSeq" id="WP_338203430.1">
    <property type="nucleotide sequence ID" value="NZ_JAEKNR010000175.1"/>
</dbReference>
<evidence type="ECO:0008006" key="4">
    <source>
        <dbReference type="Google" id="ProtNLM"/>
    </source>
</evidence>
<dbReference type="Proteomes" id="UP000612893">
    <property type="component" value="Unassembled WGS sequence"/>
</dbReference>
<keyword evidence="1" id="KW-0472">Membrane</keyword>
<keyword evidence="1" id="KW-0812">Transmembrane</keyword>